<feature type="region of interest" description="Disordered" evidence="1">
    <location>
        <begin position="46"/>
        <end position="96"/>
    </location>
</feature>
<evidence type="ECO:0000313" key="3">
    <source>
        <dbReference type="Proteomes" id="UP001501495"/>
    </source>
</evidence>
<sequence>MTENTTESIPAITEPFVRVLDLDTGHQITIPSSSLPHGRFEVLDEPALDAYGEPAAPIHHVGGSPAEDDDQQGDEQDDEHGDAVGPSLPGPPAKSAPKAAWVEWAVIYRDLDTETAEAMTRDELAALV</sequence>
<dbReference type="RefSeq" id="WP_344734242.1">
    <property type="nucleotide sequence ID" value="NZ_BAAAZH010000023.1"/>
</dbReference>
<dbReference type="EMBL" id="BAAAZH010000023">
    <property type="protein sequence ID" value="GAA4123260.1"/>
    <property type="molecule type" value="Genomic_DNA"/>
</dbReference>
<feature type="compositionally biased region" description="Acidic residues" evidence="1">
    <location>
        <begin position="66"/>
        <end position="80"/>
    </location>
</feature>
<name>A0ABP7XPB6_9ACTN</name>
<gene>
    <name evidence="2" type="ORF">GCM10022215_29740</name>
</gene>
<reference evidence="3" key="1">
    <citation type="journal article" date="2019" name="Int. J. Syst. Evol. Microbiol.">
        <title>The Global Catalogue of Microorganisms (GCM) 10K type strain sequencing project: providing services to taxonomists for standard genome sequencing and annotation.</title>
        <authorList>
            <consortium name="The Broad Institute Genomics Platform"/>
            <consortium name="The Broad Institute Genome Sequencing Center for Infectious Disease"/>
            <person name="Wu L."/>
            <person name="Ma J."/>
        </authorList>
    </citation>
    <scope>NUCLEOTIDE SEQUENCE [LARGE SCALE GENOMIC DNA]</scope>
    <source>
        <strain evidence="3">JCM 16703</strain>
    </source>
</reference>
<accession>A0ABP7XPB6</accession>
<proteinExistence type="predicted"/>
<comment type="caution">
    <text evidence="2">The sequence shown here is derived from an EMBL/GenBank/DDBJ whole genome shotgun (WGS) entry which is preliminary data.</text>
</comment>
<protein>
    <submittedName>
        <fullName evidence="2">Uncharacterized protein</fullName>
    </submittedName>
</protein>
<evidence type="ECO:0000256" key="1">
    <source>
        <dbReference type="SAM" id="MobiDB-lite"/>
    </source>
</evidence>
<organism evidence="2 3">
    <name type="scientific">Nocardioides fonticola</name>
    <dbReference type="NCBI Taxonomy" id="450363"/>
    <lineage>
        <taxon>Bacteria</taxon>
        <taxon>Bacillati</taxon>
        <taxon>Actinomycetota</taxon>
        <taxon>Actinomycetes</taxon>
        <taxon>Propionibacteriales</taxon>
        <taxon>Nocardioidaceae</taxon>
        <taxon>Nocardioides</taxon>
    </lineage>
</organism>
<evidence type="ECO:0000313" key="2">
    <source>
        <dbReference type="EMBL" id="GAA4123260.1"/>
    </source>
</evidence>
<dbReference type="Proteomes" id="UP001501495">
    <property type="component" value="Unassembled WGS sequence"/>
</dbReference>
<keyword evidence="3" id="KW-1185">Reference proteome</keyword>